<accession>A0A9P5NWC6</accession>
<evidence type="ECO:0000313" key="2">
    <source>
        <dbReference type="Proteomes" id="UP000724874"/>
    </source>
</evidence>
<protein>
    <recommendedName>
        <fullName evidence="3">F-box domain-containing protein</fullName>
    </recommendedName>
</protein>
<organism evidence="1 2">
    <name type="scientific">Gymnopilus junonius</name>
    <name type="common">Spectacular rustgill mushroom</name>
    <name type="synonym">Gymnopilus spectabilis subsp. junonius</name>
    <dbReference type="NCBI Taxonomy" id="109634"/>
    <lineage>
        <taxon>Eukaryota</taxon>
        <taxon>Fungi</taxon>
        <taxon>Dikarya</taxon>
        <taxon>Basidiomycota</taxon>
        <taxon>Agaricomycotina</taxon>
        <taxon>Agaricomycetes</taxon>
        <taxon>Agaricomycetidae</taxon>
        <taxon>Agaricales</taxon>
        <taxon>Agaricineae</taxon>
        <taxon>Hymenogastraceae</taxon>
        <taxon>Gymnopilus</taxon>
    </lineage>
</organism>
<gene>
    <name evidence="1" type="ORF">CPB84DRAFT_1812461</name>
</gene>
<name>A0A9P5NWC6_GYMJU</name>
<evidence type="ECO:0000313" key="1">
    <source>
        <dbReference type="EMBL" id="KAF8910927.1"/>
    </source>
</evidence>
<dbReference type="Proteomes" id="UP000724874">
    <property type="component" value="Unassembled WGS sequence"/>
</dbReference>
<dbReference type="AlphaFoldDB" id="A0A9P5NWC6"/>
<proteinExistence type="predicted"/>
<dbReference type="EMBL" id="JADNYJ010000005">
    <property type="protein sequence ID" value="KAF8910927.1"/>
    <property type="molecule type" value="Genomic_DNA"/>
</dbReference>
<dbReference type="Gene3D" id="1.20.1280.50">
    <property type="match status" value="1"/>
</dbReference>
<sequence length="361" mass="41885">MAGQTFIDSLPNELLEKIFGIGARLPMQVDQRYPNRPLFSKTPYVPLFPTSISQVCIRWRETALHMPILWSYLHLSRTLDSHRRLRKNLGRSLDWVPNYLARSGDMPLYITLDTTRLPAAEVITRLSPYSNRWRSFTLLVSHVGNLPDVLPFLISPRVPRLQTLSIASDIYREGIICYEPLIPFLVNTTQLSTIRLTGVYIAWNELPLRNVLNLELLLTSRWPIFPQLSEMFSASPMLQRLVVRDDINTILRHVQQPSSRPTIDLTRLKHLEIEVYRVRDEKAGVAELMQLFTMPALETLTLRGLRQREWAAVTQVYYLPLDDIPFTDLILVTTFHHYSDIGLLTFLPLYKSDFSLRNMDN</sequence>
<evidence type="ECO:0008006" key="3">
    <source>
        <dbReference type="Google" id="ProtNLM"/>
    </source>
</evidence>
<dbReference type="SUPFAM" id="SSF52047">
    <property type="entry name" value="RNI-like"/>
    <property type="match status" value="1"/>
</dbReference>
<keyword evidence="2" id="KW-1185">Reference proteome</keyword>
<dbReference type="OrthoDB" id="3155440at2759"/>
<comment type="caution">
    <text evidence="1">The sequence shown here is derived from an EMBL/GenBank/DDBJ whole genome shotgun (WGS) entry which is preliminary data.</text>
</comment>
<reference evidence="1" key="1">
    <citation type="submission" date="2020-11" db="EMBL/GenBank/DDBJ databases">
        <authorList>
            <consortium name="DOE Joint Genome Institute"/>
            <person name="Ahrendt S."/>
            <person name="Riley R."/>
            <person name="Andreopoulos W."/>
            <person name="LaButti K."/>
            <person name="Pangilinan J."/>
            <person name="Ruiz-duenas F.J."/>
            <person name="Barrasa J.M."/>
            <person name="Sanchez-Garcia M."/>
            <person name="Camarero S."/>
            <person name="Miyauchi S."/>
            <person name="Serrano A."/>
            <person name="Linde D."/>
            <person name="Babiker R."/>
            <person name="Drula E."/>
            <person name="Ayuso-Fernandez I."/>
            <person name="Pacheco R."/>
            <person name="Padilla G."/>
            <person name="Ferreira P."/>
            <person name="Barriuso J."/>
            <person name="Kellner H."/>
            <person name="Castanera R."/>
            <person name="Alfaro M."/>
            <person name="Ramirez L."/>
            <person name="Pisabarro A.G."/>
            <person name="Kuo A."/>
            <person name="Tritt A."/>
            <person name="Lipzen A."/>
            <person name="He G."/>
            <person name="Yan M."/>
            <person name="Ng V."/>
            <person name="Cullen D."/>
            <person name="Martin F."/>
            <person name="Rosso M.-N."/>
            <person name="Henrissat B."/>
            <person name="Hibbett D."/>
            <person name="Martinez A.T."/>
            <person name="Grigoriev I.V."/>
        </authorList>
    </citation>
    <scope>NUCLEOTIDE SEQUENCE</scope>
    <source>
        <strain evidence="1">AH 44721</strain>
    </source>
</reference>